<organism evidence="1">
    <name type="scientific">Shewanella frigidimarina</name>
    <dbReference type="NCBI Taxonomy" id="56812"/>
    <lineage>
        <taxon>Bacteria</taxon>
        <taxon>Pseudomonadati</taxon>
        <taxon>Pseudomonadota</taxon>
        <taxon>Gammaproteobacteria</taxon>
        <taxon>Alteromonadales</taxon>
        <taxon>Shewanellaceae</taxon>
        <taxon>Shewanella</taxon>
    </lineage>
</organism>
<accession>A0A125BEC3</accession>
<gene>
    <name evidence="1" type="ORF">AWJ07_17765</name>
</gene>
<dbReference type="AlphaFoldDB" id="A0A125BEC3"/>
<dbReference type="EMBL" id="LRDC01000024">
    <property type="protein sequence ID" value="KVX01385.1"/>
    <property type="molecule type" value="Genomic_DNA"/>
</dbReference>
<dbReference type="Proteomes" id="UP000055702">
    <property type="component" value="Unassembled WGS sequence"/>
</dbReference>
<dbReference type="RefSeq" id="WP_059746240.1">
    <property type="nucleotide sequence ID" value="NZ_LRDC01000024.1"/>
</dbReference>
<proteinExistence type="predicted"/>
<evidence type="ECO:0000313" key="1">
    <source>
        <dbReference type="EMBL" id="KVX01385.1"/>
    </source>
</evidence>
<comment type="caution">
    <text evidence="1">The sequence shown here is derived from an EMBL/GenBank/DDBJ whole genome shotgun (WGS) entry which is preliminary data.</text>
</comment>
<dbReference type="Pfam" id="PF08856">
    <property type="entry name" value="DUF1826"/>
    <property type="match status" value="1"/>
</dbReference>
<evidence type="ECO:0000313" key="2">
    <source>
        <dbReference type="Proteomes" id="UP000055702"/>
    </source>
</evidence>
<name>A0A125BEC3_SHEFR</name>
<protein>
    <submittedName>
        <fullName evidence="1">Succinylglutamate desuccinylase</fullName>
    </submittedName>
</protein>
<reference evidence="1 2" key="1">
    <citation type="submission" date="2016-01" db="EMBL/GenBank/DDBJ databases">
        <title>Draft genome of the antarctic isolate Shewanella frigidimarina Ag06-30.</title>
        <authorList>
            <person name="Parmeciano Di Noto G."/>
            <person name="Vazquez S."/>
            <person name="Mac Cormack W."/>
            <person name="Iriarte A."/>
            <person name="Quiroga C."/>
        </authorList>
    </citation>
    <scope>NUCLEOTIDE SEQUENCE [LARGE SCALE GENOMIC DNA]</scope>
    <source>
        <strain evidence="1 2">Ag06-30</strain>
    </source>
</reference>
<dbReference type="InterPro" id="IPR014955">
    <property type="entry name" value="DUF1826"/>
</dbReference>
<sequence length="225" mass="24944">MSMVESLEALNLHNTIIRNSVQGKSLEVFPSIYQQETNIAIWQRVMPDELTSAVGEFLKTSTNKQAILKVNEQDVHEQLFSAFEPTAAVTVIADDIAQLVSMFCCLFGIEHAGLRLTILEHAMCPRFHVDRIPCRLITTYQGVATQWLEHAGVNRSKLGTGNQGLPDEQSGLISKPHNIQQLNCGDVALLKGEMWDEQQGAGLVHRSPPLAVGESRLLLTLDFIQ</sequence>